<dbReference type="WBParaSite" id="maker-unitig_42795-snap-gene-0.4-mRNA-1">
    <property type="protein sequence ID" value="maker-unitig_42795-snap-gene-0.4-mRNA-1"/>
    <property type="gene ID" value="maker-unitig_42795-snap-gene-0.4"/>
</dbReference>
<evidence type="ECO:0000256" key="1">
    <source>
        <dbReference type="SAM" id="MobiDB-lite"/>
    </source>
</evidence>
<organism evidence="2 3">
    <name type="scientific">Macrostomum lignano</name>
    <dbReference type="NCBI Taxonomy" id="282301"/>
    <lineage>
        <taxon>Eukaryota</taxon>
        <taxon>Metazoa</taxon>
        <taxon>Spiralia</taxon>
        <taxon>Lophotrochozoa</taxon>
        <taxon>Platyhelminthes</taxon>
        <taxon>Rhabditophora</taxon>
        <taxon>Macrostomorpha</taxon>
        <taxon>Macrostomida</taxon>
        <taxon>Macrostomidae</taxon>
        <taxon>Macrostomum</taxon>
    </lineage>
</organism>
<dbReference type="Proteomes" id="UP000095280">
    <property type="component" value="Unplaced"/>
</dbReference>
<dbReference type="InterPro" id="IPR043203">
    <property type="entry name" value="VGCC_Ca_Na"/>
</dbReference>
<dbReference type="GO" id="GO:0043005">
    <property type="term" value="C:neuron projection"/>
    <property type="evidence" value="ECO:0007669"/>
    <property type="project" value="TreeGrafter"/>
</dbReference>
<reference evidence="3" key="1">
    <citation type="submission" date="2016-11" db="UniProtKB">
        <authorList>
            <consortium name="WormBaseParasite"/>
        </authorList>
    </citation>
    <scope>IDENTIFICATION</scope>
</reference>
<feature type="region of interest" description="Disordered" evidence="1">
    <location>
        <begin position="209"/>
        <end position="230"/>
    </location>
</feature>
<proteinExistence type="predicted"/>
<dbReference type="GO" id="GO:0005248">
    <property type="term" value="F:voltage-gated sodium channel activity"/>
    <property type="evidence" value="ECO:0007669"/>
    <property type="project" value="TreeGrafter"/>
</dbReference>
<dbReference type="GO" id="GO:0086010">
    <property type="term" value="P:membrane depolarization during action potential"/>
    <property type="evidence" value="ECO:0007669"/>
    <property type="project" value="TreeGrafter"/>
</dbReference>
<dbReference type="AlphaFoldDB" id="A0A1I8FP50"/>
<evidence type="ECO:0000313" key="3">
    <source>
        <dbReference type="WBParaSite" id="maker-unitig_42795-snap-gene-0.4-mRNA-1"/>
    </source>
</evidence>
<dbReference type="GO" id="GO:0001518">
    <property type="term" value="C:voltage-gated sodium channel complex"/>
    <property type="evidence" value="ECO:0007669"/>
    <property type="project" value="TreeGrafter"/>
</dbReference>
<dbReference type="PANTHER" id="PTHR10037">
    <property type="entry name" value="VOLTAGE-GATED CATION CHANNEL CALCIUM AND SODIUM"/>
    <property type="match status" value="1"/>
</dbReference>
<sequence>MTGRRHNTLRAIWAKLSWHFSWLSTKDGLIMYTGLDRGWKKTSGLKENYNEFLLVYLSRFYCWLGFFVANMSSAIVVENFHQASASQGKEEKLRVGAKRARRMEKKRSPHSRRSAYWAGYSRWRTQYTAFVEQQVLRLGDSYHHWLTLKLLKMAKGIKSVAEHGIQALRRSVQPGLTVFILFFIFARWVSNLFGKAGTKDELEKEIRRELEERESRRTNGKGSARTREKGGRQYRQDWRCGCFRAATAEVTDEDIANANDEEEDLLPQEAELELELPKPVLLAAKPHCQLGSCGSVSDWRICPLQSKVPAAVS</sequence>
<dbReference type="GO" id="GO:0070509">
    <property type="term" value="P:calcium ion import"/>
    <property type="evidence" value="ECO:0007669"/>
    <property type="project" value="TreeGrafter"/>
</dbReference>
<protein>
    <submittedName>
        <fullName evidence="3">Ion_trans domain-containing protein</fullName>
    </submittedName>
</protein>
<keyword evidence="2" id="KW-1185">Reference proteome</keyword>
<dbReference type="GO" id="GO:0008332">
    <property type="term" value="F:low voltage-gated calcium channel activity"/>
    <property type="evidence" value="ECO:0007669"/>
    <property type="project" value="TreeGrafter"/>
</dbReference>
<evidence type="ECO:0000313" key="2">
    <source>
        <dbReference type="Proteomes" id="UP000095280"/>
    </source>
</evidence>
<name>A0A1I8FP50_9PLAT</name>
<accession>A0A1I8FP50</accession>
<dbReference type="PANTHER" id="PTHR10037:SF230">
    <property type="entry name" value="CA[2+]-CHANNEL PROTEIN ALPHA[[1]] SUBUNIT T, ISOFORM F"/>
    <property type="match status" value="1"/>
</dbReference>